<evidence type="ECO:0000259" key="1">
    <source>
        <dbReference type="PROSITE" id="PS50222"/>
    </source>
</evidence>
<dbReference type="GO" id="GO:0005509">
    <property type="term" value="F:calcium ion binding"/>
    <property type="evidence" value="ECO:0007669"/>
    <property type="project" value="InterPro"/>
</dbReference>
<reference evidence="2 3" key="1">
    <citation type="submission" date="2018-10" db="EMBL/GenBank/DDBJ databases">
        <title>Transmission dynamics of multidrug resistant bacteria on intensive care unit surfaces.</title>
        <authorList>
            <person name="D'Souza A.W."/>
            <person name="Potter R.F."/>
            <person name="Wallace M."/>
            <person name="Shupe A."/>
            <person name="Patel S."/>
            <person name="Sun S."/>
            <person name="Gul D."/>
            <person name="Kwon J.H."/>
            <person name="Andleeb S."/>
            <person name="Burnham C.-A.D."/>
            <person name="Dantas G."/>
        </authorList>
    </citation>
    <scope>NUCLEOTIDE SEQUENCE [LARGE SCALE GENOMIC DNA]</scope>
    <source>
        <strain evidence="2 3">EC_073</strain>
    </source>
</reference>
<dbReference type="Pfam" id="PF21277">
    <property type="entry name" value="T6SS_VgrG3-like_C"/>
    <property type="match status" value="1"/>
</dbReference>
<dbReference type="PROSITE" id="PS00018">
    <property type="entry name" value="EF_HAND_1"/>
    <property type="match status" value="1"/>
</dbReference>
<dbReference type="AlphaFoldDB" id="A0A3R8YYI2"/>
<dbReference type="EMBL" id="RHWT01000081">
    <property type="protein sequence ID" value="RSB23035.1"/>
    <property type="molecule type" value="Genomic_DNA"/>
</dbReference>
<accession>A0A3R8YYI2</accession>
<organism evidence="2 3">
    <name type="scientific">Enterobacter cloacae</name>
    <dbReference type="NCBI Taxonomy" id="550"/>
    <lineage>
        <taxon>Bacteria</taxon>
        <taxon>Pseudomonadati</taxon>
        <taxon>Pseudomonadota</taxon>
        <taxon>Gammaproteobacteria</taxon>
        <taxon>Enterobacterales</taxon>
        <taxon>Enterobacteriaceae</taxon>
        <taxon>Enterobacter</taxon>
        <taxon>Enterobacter cloacae complex</taxon>
    </lineage>
</organism>
<evidence type="ECO:0000313" key="2">
    <source>
        <dbReference type="EMBL" id="RSB23035.1"/>
    </source>
</evidence>
<sequence>MKICFPARKANGKDYSTLDEMMAQVGREPHGTWLAGTNGMWHGGIHISRESAPASFLTSENVDSAVPLPFMSGGEVVAYRLNSQYLTDTWLGQTLQYSSTFVLVKSVCTPDPDKPDNSLEFYALYLGLTPPSAFPALQCYQVTAEGNGLRTRHYSGQEKTGEPAPVPTGKLATGQKVVVLRENLFGLDGHIPTFGLARLLNEHDEMTGEAFWVSLDPLYMTPEGKHTAPLPAWMQQAVTQGIYDTVVIPATRMTVAAGDAVGFLGEDIVPGGLNKAETDPYVHIEVLSTDDRLPDFLRNAAGVTGGEKYLHIRPESSLYTRSGDTFTKTSGNVRKDIHKILPQAKCPSFTDSAGKRWFDIGQGAWLSGDDVEADISQYDLIRRGFSAFEQPATASMEKSLHENWVKSVFNHLSEWVRPERGIREKQVSNYYQALISKIDQNHDGELSGEELHVALQYPEMDVRDLVAGLVIKHDSEWSGGSSHLRWTDYLKHMDLLLTGYVRTWLDNMEWMSQVPPFDKGKPVWHMHPVKFLDAIATKIKLWELGTTSEHYESGGRGPGVISSGRGDHGGASYGCYQLSSKLGVVQDYIKQSKYKNRFDGLQIGTQEFNSEWKNIAIEDKKGFSHDQYLFIKKTHYEAQLGFLAKHGISITHKRAAIHDMIWSTSVQYGPYTNLIVKAVAGLSFDSATDVQIITAVQDYKHDNVETKFRSSPTLWPGLKARAISEKAKLLKLERDNYEVE</sequence>
<evidence type="ECO:0000313" key="3">
    <source>
        <dbReference type="Proteomes" id="UP000275321"/>
    </source>
</evidence>
<dbReference type="InterPro" id="IPR002048">
    <property type="entry name" value="EF_hand_dom"/>
</dbReference>
<proteinExistence type="predicted"/>
<protein>
    <recommendedName>
        <fullName evidence="1">EF-hand domain-containing protein</fullName>
    </recommendedName>
</protein>
<dbReference type="InterPro" id="IPR018247">
    <property type="entry name" value="EF_Hand_1_Ca_BS"/>
</dbReference>
<feature type="domain" description="EF-hand" evidence="1">
    <location>
        <begin position="426"/>
        <end position="461"/>
    </location>
</feature>
<dbReference type="RefSeq" id="WP_125366796.1">
    <property type="nucleotide sequence ID" value="NZ_RHWT01000081.1"/>
</dbReference>
<dbReference type="InterPro" id="IPR049073">
    <property type="entry name" value="T6SS_VgrG3-like_C"/>
</dbReference>
<comment type="caution">
    <text evidence="2">The sequence shown here is derived from an EMBL/GenBank/DDBJ whole genome shotgun (WGS) entry which is preliminary data.</text>
</comment>
<name>A0A3R8YYI2_ENTCL</name>
<dbReference type="PROSITE" id="PS50222">
    <property type="entry name" value="EF_HAND_2"/>
    <property type="match status" value="1"/>
</dbReference>
<gene>
    <name evidence="2" type="ORF">EGK68_25510</name>
</gene>
<dbReference type="Proteomes" id="UP000275321">
    <property type="component" value="Unassembled WGS sequence"/>
</dbReference>